<dbReference type="EMBL" id="MCSI01000116">
    <property type="protein sequence ID" value="PME64613.1"/>
    <property type="molecule type" value="Genomic_DNA"/>
</dbReference>
<dbReference type="InterPro" id="IPR046238">
    <property type="entry name" value="DUF6271"/>
</dbReference>
<sequence length="429" mass="48427">MRNVCLSLPTNRECKEAIKLLAYEAEYANRKFDINIKLLILDTSPKLVAQDNQSVLQSLKNDLSIEIIYLNEKEQDKLISDIIKNSGVEKPEKATYLMSPKGVSYGACTNRAFLISSAMGCDILLRRDSDSRYQKLFNNYIFPIENELIALGIKAKDLIDKVNSSSLTHKQESMPVSLVGGSFIGEMSVDISELKELSPSAYSNVVGLWAPTGSTEDEKKSLADISFTGGGTTRFTGDHKCLGTSDPMKIDMCNVGFYKVHQYIPLPPGEETTGSDYFLLHFVKSSTLPGLSHNRHIENFYTPVRKTDDGFKKSQLRFCKFLISMPYLYSIYESMERAGSNIINEEYEPRAKLIKSFIDNSILINDNVCSEKIEILINEYEKLGGRYEKFATDLKDKKVSLINEVKEDFKNFSYLVSIWPSLISTALNR</sequence>
<dbReference type="Pfam" id="PF19787">
    <property type="entry name" value="DUF6271"/>
    <property type="match status" value="1"/>
</dbReference>
<gene>
    <name evidence="1" type="ORF">BCV30_07505</name>
</gene>
<comment type="caution">
    <text evidence="1">The sequence shown here is derived from an EMBL/GenBank/DDBJ whole genome shotgun (WGS) entry which is preliminary data.</text>
</comment>
<accession>A0A2N7BVT3</accession>
<reference evidence="2" key="1">
    <citation type="submission" date="2016-07" db="EMBL/GenBank/DDBJ databases">
        <title>Nontailed viruses are major unrecognized killers of bacteria in the ocean.</title>
        <authorList>
            <person name="Kauffman K."/>
            <person name="Hussain F."/>
            <person name="Yang J."/>
            <person name="Arevalo P."/>
            <person name="Brown J."/>
            <person name="Cutler M."/>
            <person name="Kelly L."/>
            <person name="Polz M.F."/>
        </authorList>
    </citation>
    <scope>NUCLEOTIDE SEQUENCE [LARGE SCALE GENOMIC DNA]</scope>
    <source>
        <strain evidence="2">10N.286.55.C1</strain>
    </source>
</reference>
<organism evidence="1 2">
    <name type="scientific">Vibrio lentus</name>
    <dbReference type="NCBI Taxonomy" id="136468"/>
    <lineage>
        <taxon>Bacteria</taxon>
        <taxon>Pseudomonadati</taxon>
        <taxon>Pseudomonadota</taxon>
        <taxon>Gammaproteobacteria</taxon>
        <taxon>Vibrionales</taxon>
        <taxon>Vibrionaceae</taxon>
        <taxon>Vibrio</taxon>
    </lineage>
</organism>
<name>A0A2N7BVT3_9VIBR</name>
<dbReference type="RefSeq" id="WP_102268788.1">
    <property type="nucleotide sequence ID" value="NZ_MCSH01000161.1"/>
</dbReference>
<dbReference type="Proteomes" id="UP000235778">
    <property type="component" value="Unassembled WGS sequence"/>
</dbReference>
<evidence type="ECO:0008006" key="3">
    <source>
        <dbReference type="Google" id="ProtNLM"/>
    </source>
</evidence>
<evidence type="ECO:0000313" key="2">
    <source>
        <dbReference type="Proteomes" id="UP000235778"/>
    </source>
</evidence>
<dbReference type="AlphaFoldDB" id="A0A2N7BVT3"/>
<proteinExistence type="predicted"/>
<evidence type="ECO:0000313" key="1">
    <source>
        <dbReference type="EMBL" id="PME64613.1"/>
    </source>
</evidence>
<protein>
    <recommendedName>
        <fullName evidence="3">Glycosyltransferase family 2 protein</fullName>
    </recommendedName>
</protein>